<keyword evidence="3 4" id="KW-0732">Signal</keyword>
<dbReference type="InterPro" id="IPR018893">
    <property type="entry name" value="T8SS_CsgF"/>
</dbReference>
<dbReference type="EMBL" id="JACGDE010000017">
    <property type="protein sequence ID" value="MBA6067383.1"/>
    <property type="molecule type" value="Genomic_DNA"/>
</dbReference>
<organism evidence="5 7">
    <name type="scientific">Pseudomonas mosselii</name>
    <dbReference type="NCBI Taxonomy" id="78327"/>
    <lineage>
        <taxon>Bacteria</taxon>
        <taxon>Pseudomonadati</taxon>
        <taxon>Pseudomonadota</taxon>
        <taxon>Gammaproteobacteria</taxon>
        <taxon>Pseudomonadales</taxon>
        <taxon>Pseudomonadaceae</taxon>
        <taxon>Pseudomonas</taxon>
    </lineage>
</organism>
<proteinExistence type="predicted"/>
<dbReference type="Proteomes" id="UP000541770">
    <property type="component" value="Unassembled WGS sequence"/>
</dbReference>
<evidence type="ECO:0000256" key="1">
    <source>
        <dbReference type="ARBA" id="ARBA00003989"/>
    </source>
</evidence>
<dbReference type="AlphaFoldDB" id="A0A135NMN1"/>
<evidence type="ECO:0000256" key="2">
    <source>
        <dbReference type="ARBA" id="ARBA00014031"/>
    </source>
</evidence>
<dbReference type="EMBL" id="JAOCGG010000077">
    <property type="protein sequence ID" value="MDH1633322.1"/>
    <property type="molecule type" value="Genomic_DNA"/>
</dbReference>
<dbReference type="Proteomes" id="UP001160882">
    <property type="component" value="Unassembled WGS sequence"/>
</dbReference>
<dbReference type="STRING" id="1388763.O165_009060"/>
<evidence type="ECO:0000256" key="4">
    <source>
        <dbReference type="SAM" id="SignalP"/>
    </source>
</evidence>
<reference evidence="5 7" key="1">
    <citation type="submission" date="2020-07" db="EMBL/GenBank/DDBJ databases">
        <title>Diversity of carbapenemase encoding genes among Pseudomonas putida group clinical isolates in a tertiary Brazilian hospital.</title>
        <authorList>
            <person name="Alberto-Lei F."/>
            <person name="Nodari C.S."/>
            <person name="Streling A.P."/>
            <person name="Paulino J.T."/>
            <person name="Bessa-Neto F.O."/>
            <person name="Cayo R."/>
            <person name="Gales A.C."/>
        </authorList>
    </citation>
    <scope>NUCLEOTIDE SEQUENCE [LARGE SCALE GENOMIC DNA]</scope>
    <source>
        <strain evidence="5 7">14802</strain>
    </source>
</reference>
<evidence type="ECO:0000313" key="6">
    <source>
        <dbReference type="EMBL" id="MDH1633322.1"/>
    </source>
</evidence>
<feature type="chain" id="PRO_5040669069" description="Curli production assembly/transport component CsgF" evidence="4">
    <location>
        <begin position="25"/>
        <end position="139"/>
    </location>
</feature>
<name>A0A135NMN1_9PSED</name>
<comment type="caution">
    <text evidence="5">The sequence shown here is derived from an EMBL/GenBank/DDBJ whole genome shotgun (WGS) entry which is preliminary data.</text>
</comment>
<dbReference type="Pfam" id="PF10614">
    <property type="entry name" value="CsgF"/>
    <property type="match status" value="1"/>
</dbReference>
<dbReference type="RefSeq" id="WP_062363197.1">
    <property type="nucleotide sequence ID" value="NZ_BQIT01000008.1"/>
</dbReference>
<reference evidence="6" key="2">
    <citation type="submission" date="2022-09" db="EMBL/GenBank/DDBJ databases">
        <title>Intensive care unit water sources are persistently colonized with multi-drug resistant bacteria and are the site of extensive horizontal gene transfer of antibiotic resistance genes.</title>
        <authorList>
            <person name="Diorio-Toth L."/>
        </authorList>
    </citation>
    <scope>NUCLEOTIDE SEQUENCE</scope>
    <source>
        <strain evidence="6">GD03782</strain>
    </source>
</reference>
<evidence type="ECO:0000313" key="5">
    <source>
        <dbReference type="EMBL" id="MBA6067383.1"/>
    </source>
</evidence>
<comment type="function">
    <text evidence="1">May be involved in the biogenesis of curli organelles.</text>
</comment>
<evidence type="ECO:0000313" key="7">
    <source>
        <dbReference type="Proteomes" id="UP000541770"/>
    </source>
</evidence>
<evidence type="ECO:0000256" key="3">
    <source>
        <dbReference type="ARBA" id="ARBA00022729"/>
    </source>
</evidence>
<gene>
    <name evidence="5" type="ORF">H4C75_21825</name>
    <name evidence="6" type="ORF">N5I14_24045</name>
</gene>
<feature type="signal peptide" evidence="4">
    <location>
        <begin position="1"/>
        <end position="24"/>
    </location>
</feature>
<protein>
    <recommendedName>
        <fullName evidence="2">Curli production assembly/transport component CsgF</fullName>
    </recommendedName>
</protein>
<sequence>MSTHLARRIAACLLAAGLGGQALATELVYTPVNPSFGGNPINGTWLLNNAQAQNDYDDPDLKDRTSAFAGTSALERFSNQLESRLLGQLLDNISNGNTGSMSTDAFLIDVIDDSGALSIKVTDRATGEVSIIEVSGLNP</sequence>
<accession>A0A135NMN1</accession>